<evidence type="ECO:0000256" key="3">
    <source>
        <dbReference type="ARBA" id="ARBA00023015"/>
    </source>
</evidence>
<dbReference type="STRING" id="401625.A0A0N7LAG5"/>
<feature type="compositionally biased region" description="Acidic residues" evidence="8">
    <location>
        <begin position="595"/>
        <end position="604"/>
    </location>
</feature>
<keyword evidence="3 7" id="KW-0805">Transcription regulation</keyword>
<dbReference type="AlphaFoldDB" id="A0A0N7LAG5"/>
<evidence type="ECO:0000256" key="4">
    <source>
        <dbReference type="ARBA" id="ARBA00023163"/>
    </source>
</evidence>
<feature type="compositionally biased region" description="Low complexity" evidence="8">
    <location>
        <begin position="764"/>
        <end position="791"/>
    </location>
</feature>
<organism evidence="10 11">
    <name type="scientific">Ceraceosorus bombacis</name>
    <dbReference type="NCBI Taxonomy" id="401625"/>
    <lineage>
        <taxon>Eukaryota</taxon>
        <taxon>Fungi</taxon>
        <taxon>Dikarya</taxon>
        <taxon>Basidiomycota</taxon>
        <taxon>Ustilaginomycotina</taxon>
        <taxon>Exobasidiomycetes</taxon>
        <taxon>Ceraceosorales</taxon>
        <taxon>Ceraceosoraceae</taxon>
        <taxon>Ceraceosorus</taxon>
    </lineage>
</organism>
<dbReference type="Pfam" id="PF10513">
    <property type="entry name" value="EPL1"/>
    <property type="match status" value="1"/>
</dbReference>
<feature type="compositionally biased region" description="Polar residues" evidence="8">
    <location>
        <begin position="744"/>
        <end position="758"/>
    </location>
</feature>
<evidence type="ECO:0000256" key="8">
    <source>
        <dbReference type="SAM" id="MobiDB-lite"/>
    </source>
</evidence>
<dbReference type="Proteomes" id="UP000054845">
    <property type="component" value="Unassembled WGS sequence"/>
</dbReference>
<name>A0A0N7LAG5_9BASI</name>
<sequence length="868" mass="94982">MASRRNRLLKLNLKSRLCVQKGSLGTEQAASAAVALNGSNGGEPEFEGHDDRDKHLGVDANEVTEHHLQAALSSTQLANDSVNGESSKKSYHIPTPETKAILSPAEYSALYPSGAYSDPITYVRFSDTVEDSTRGPSYCLDEEDNEWLENHNKAATEAAALKLRDTKALKQSANGTTTGKGKERSREDAAFALIRGDGKLRVITPDEFEMVITVFEAYTSERVPFVHLNLNTLPSLQDLQTWFDSTSSVAKLALPELSDLPWEQQQRRASSSASVANQTQREKTLWSPNNPYRNLADLKPLAVVIYAWWKQRREHREGKSIAPVLNFDESNENDPYVCFRRRDVKIPRKTRKTDALHLERLLRLRIELESATQLLSLVAQREKTKRASLAQDRACWDASRDLLEVKRTWNLTGPQGGLGSAILERVQAVQAYIERECLRKSEADLGWEEGTDAAFQPVPAPSSLRAFRPIQADTGHDHSAQQQNFFQQHNFLSPFHQAPSPSGPAELAASDAAGSPRAGRPPSFRRRDHAATRATGPFAQAAAVPSSQQSDASSTASHSSSSAKSHGEASTQATEVEEFDLDDLSKEADGKDVAGEAETDDDDDRSASDDHHAADRWTRALERWRYDDEAGRWAGVGLAGLGGMEDDDEAVLDDFDQRFANIQQHLQMQQMQQLQQQQQHAQQLNAASAQRIHPDVAGPLAALSAQQAYQQAAVQRAFEQRALESQRAAAAAAAGMGLPIVQQGSQMARQRTTANGSAQPHPLSQSFSNASPQSSLEGSPQVPQQGVQQFQMGAAPMQTQQAGQQHGAMPQRAAQNFAQNGGNAGMPSSPFMMNGGFSEAQLQAHLNAVQNQNRHQSSSPVPIIPARV</sequence>
<protein>
    <recommendedName>
        <fullName evidence="7">Enhancer of polycomb-like protein</fullName>
    </recommendedName>
</protein>
<dbReference type="EMBL" id="CCYA01000318">
    <property type="protein sequence ID" value="CEH16522.1"/>
    <property type="molecule type" value="Genomic_DNA"/>
</dbReference>
<feature type="region of interest" description="Disordered" evidence="8">
    <location>
        <begin position="493"/>
        <end position="613"/>
    </location>
</feature>
<evidence type="ECO:0000256" key="5">
    <source>
        <dbReference type="ARBA" id="ARBA00023242"/>
    </source>
</evidence>
<evidence type="ECO:0000256" key="7">
    <source>
        <dbReference type="RuleBase" id="RU361124"/>
    </source>
</evidence>
<evidence type="ECO:0000256" key="1">
    <source>
        <dbReference type="ARBA" id="ARBA00004123"/>
    </source>
</evidence>
<dbReference type="GO" id="GO:0006357">
    <property type="term" value="P:regulation of transcription by RNA polymerase II"/>
    <property type="evidence" value="ECO:0007669"/>
    <property type="project" value="InterPro"/>
</dbReference>
<feature type="domain" description="Enhancer of polycomb-like N-terminal" evidence="9">
    <location>
        <begin position="10"/>
        <end position="216"/>
    </location>
</feature>
<evidence type="ECO:0000259" key="9">
    <source>
        <dbReference type="Pfam" id="PF10513"/>
    </source>
</evidence>
<dbReference type="GO" id="GO:0005634">
    <property type="term" value="C:nucleus"/>
    <property type="evidence" value="ECO:0007669"/>
    <property type="project" value="UniProtKB-SubCell"/>
</dbReference>
<dbReference type="PANTHER" id="PTHR14898">
    <property type="entry name" value="ENHANCER OF POLYCOMB"/>
    <property type="match status" value="1"/>
</dbReference>
<accession>A0A0N7LAG5</accession>
<dbReference type="InterPro" id="IPR019542">
    <property type="entry name" value="Enhancer_polycomb-like_N"/>
</dbReference>
<feature type="compositionally biased region" description="Low complexity" evidence="8">
    <location>
        <begin position="539"/>
        <end position="570"/>
    </location>
</feature>
<feature type="compositionally biased region" description="Basic and acidic residues" evidence="8">
    <location>
        <begin position="583"/>
        <end position="594"/>
    </location>
</feature>
<keyword evidence="5 7" id="KW-0539">Nucleus</keyword>
<feature type="region of interest" description="Disordered" evidence="8">
    <location>
        <begin position="263"/>
        <end position="287"/>
    </location>
</feature>
<comment type="function">
    <text evidence="6">Component of the NuA4 histone acetyltransferase complex which is involved in transcriptional activation of selected genes principally by acetylation of nucleosomal histone H4 and H2A. The NuA4 complex is also involved in DNA repair. Involved in gene silencing by neighboring heterochromatin, blockage of the silencing spreading along the chromosome, and required for cell cycle progression through G2/M.</text>
</comment>
<evidence type="ECO:0000256" key="6">
    <source>
        <dbReference type="ARBA" id="ARBA00025513"/>
    </source>
</evidence>
<dbReference type="InterPro" id="IPR024943">
    <property type="entry name" value="Enhancer_polycomb"/>
</dbReference>
<comment type="similarity">
    <text evidence="2 7">Belongs to the enhancer of polycomb family.</text>
</comment>
<keyword evidence="4 7" id="KW-0804">Transcription</keyword>
<comment type="subcellular location">
    <subcellularLocation>
        <location evidence="1 7">Nucleus</location>
    </subcellularLocation>
</comment>
<evidence type="ECO:0000313" key="11">
    <source>
        <dbReference type="Proteomes" id="UP000054845"/>
    </source>
</evidence>
<keyword evidence="11" id="KW-1185">Reference proteome</keyword>
<dbReference type="OrthoDB" id="435275at2759"/>
<reference evidence="10 11" key="1">
    <citation type="submission" date="2014-09" db="EMBL/GenBank/DDBJ databases">
        <authorList>
            <person name="Magalhaes I.L.F."/>
            <person name="Oliveira U."/>
            <person name="Santos F.R."/>
            <person name="Vidigal T.H.D.A."/>
            <person name="Brescovit A.D."/>
            <person name="Santos A.J."/>
        </authorList>
    </citation>
    <scope>NUCLEOTIDE SEQUENCE [LARGE SCALE GENOMIC DNA]</scope>
</reference>
<proteinExistence type="inferred from homology"/>
<evidence type="ECO:0000256" key="2">
    <source>
        <dbReference type="ARBA" id="ARBA00008035"/>
    </source>
</evidence>
<dbReference type="GO" id="GO:0035267">
    <property type="term" value="C:NuA4 histone acetyltransferase complex"/>
    <property type="evidence" value="ECO:0007669"/>
    <property type="project" value="InterPro"/>
</dbReference>
<feature type="region of interest" description="Disordered" evidence="8">
    <location>
        <begin position="744"/>
        <end position="812"/>
    </location>
</feature>
<evidence type="ECO:0000313" key="10">
    <source>
        <dbReference type="EMBL" id="CEH16522.1"/>
    </source>
</evidence>